<dbReference type="InterPro" id="IPR003594">
    <property type="entry name" value="HATPase_dom"/>
</dbReference>
<dbReference type="SMART" id="SM00304">
    <property type="entry name" value="HAMP"/>
    <property type="match status" value="1"/>
</dbReference>
<dbReference type="GO" id="GO:0005886">
    <property type="term" value="C:plasma membrane"/>
    <property type="evidence" value="ECO:0007669"/>
    <property type="project" value="UniProtKB-SubCell"/>
</dbReference>
<keyword evidence="9" id="KW-0067">ATP-binding</keyword>
<evidence type="ECO:0000256" key="7">
    <source>
        <dbReference type="ARBA" id="ARBA00022741"/>
    </source>
</evidence>
<dbReference type="SMART" id="SM00387">
    <property type="entry name" value="HATPase_c"/>
    <property type="match status" value="1"/>
</dbReference>
<evidence type="ECO:0000256" key="9">
    <source>
        <dbReference type="ARBA" id="ARBA00022840"/>
    </source>
</evidence>
<dbReference type="PRINTS" id="PR00344">
    <property type="entry name" value="BCTRLSENSOR"/>
</dbReference>
<dbReference type="InterPro" id="IPR003661">
    <property type="entry name" value="HisK_dim/P_dom"/>
</dbReference>
<proteinExistence type="predicted"/>
<dbReference type="Gene3D" id="1.10.287.130">
    <property type="match status" value="1"/>
</dbReference>
<sequence length="451" mass="50037">MRDCFPASPRMLKFAIRVFIVATIAFVAASQLVNISFGYFLEAISADLSYSTVRGQMYALHKDLDPVAPAERAGFIQDALQPHYGLKLTLLHPDAVTITQAEQQQLDRTGLIMRDDYNTYLTRLPGEPVQWLDVRLPGEPAMERWITWSAWAAVSMVLTVILLLAWAMPIWRDLDALRNATLRMGQGDLDVRVRLSRISGIRHVGESFNLMAKRISALIDSQRSLTNAVSHELRTPLARLSFEVDMLGQDNYPPRRSQILQDMRADISELEAMVAELLVYARLERPTDETVTLQTVDVCDWLGEALALVAHQADARGIRCDVRAGHPAHVTLHPRYMSRALLNLVQNAVRYASARVEIELTETPDGGYELWVDDDGCGVPEADRERVFEPFVRLDESRDRGTGGAGLGLAIVKRVAANHGGTIGILNSPLGGARFALRWPAAGAVMAQHGL</sequence>
<keyword evidence="10" id="KW-0472">Membrane</keyword>
<dbReference type="Pfam" id="PF00672">
    <property type="entry name" value="HAMP"/>
    <property type="match status" value="1"/>
</dbReference>
<keyword evidence="10" id="KW-1133">Transmembrane helix</keyword>
<evidence type="ECO:0000256" key="1">
    <source>
        <dbReference type="ARBA" id="ARBA00000085"/>
    </source>
</evidence>
<organism evidence="13 14">
    <name type="scientific">Achromobacter kerstersii</name>
    <dbReference type="NCBI Taxonomy" id="1353890"/>
    <lineage>
        <taxon>Bacteria</taxon>
        <taxon>Pseudomonadati</taxon>
        <taxon>Pseudomonadota</taxon>
        <taxon>Betaproteobacteria</taxon>
        <taxon>Burkholderiales</taxon>
        <taxon>Alcaligenaceae</taxon>
        <taxon>Achromobacter</taxon>
    </lineage>
</organism>
<evidence type="ECO:0000259" key="12">
    <source>
        <dbReference type="PROSITE" id="PS50885"/>
    </source>
</evidence>
<dbReference type="PROSITE" id="PS50109">
    <property type="entry name" value="HIS_KIN"/>
    <property type="match status" value="1"/>
</dbReference>
<dbReference type="EMBL" id="CADIJQ010000001">
    <property type="protein sequence ID" value="CAB3666888.1"/>
    <property type="molecule type" value="Genomic_DNA"/>
</dbReference>
<dbReference type="PANTHER" id="PTHR44936">
    <property type="entry name" value="SENSOR PROTEIN CREC"/>
    <property type="match status" value="1"/>
</dbReference>
<dbReference type="Pfam" id="PF02518">
    <property type="entry name" value="HATPase_c"/>
    <property type="match status" value="1"/>
</dbReference>
<accession>A0A6S6ZGQ7</accession>
<dbReference type="Gene3D" id="6.10.340.10">
    <property type="match status" value="1"/>
</dbReference>
<dbReference type="SUPFAM" id="SSF47384">
    <property type="entry name" value="Homodimeric domain of signal transducing histidine kinase"/>
    <property type="match status" value="1"/>
</dbReference>
<dbReference type="GO" id="GO:0000155">
    <property type="term" value="F:phosphorelay sensor kinase activity"/>
    <property type="evidence" value="ECO:0007669"/>
    <property type="project" value="InterPro"/>
</dbReference>
<keyword evidence="7" id="KW-0547">Nucleotide-binding</keyword>
<evidence type="ECO:0000256" key="5">
    <source>
        <dbReference type="ARBA" id="ARBA00022553"/>
    </source>
</evidence>
<evidence type="ECO:0000256" key="6">
    <source>
        <dbReference type="ARBA" id="ARBA00022679"/>
    </source>
</evidence>
<dbReference type="InterPro" id="IPR004358">
    <property type="entry name" value="Sig_transdc_His_kin-like_C"/>
</dbReference>
<evidence type="ECO:0000313" key="14">
    <source>
        <dbReference type="Proteomes" id="UP000494269"/>
    </source>
</evidence>
<dbReference type="Pfam" id="PF00512">
    <property type="entry name" value="HisKA"/>
    <property type="match status" value="1"/>
</dbReference>
<dbReference type="Gene3D" id="3.30.565.10">
    <property type="entry name" value="Histidine kinase-like ATPase, C-terminal domain"/>
    <property type="match status" value="1"/>
</dbReference>
<evidence type="ECO:0000256" key="3">
    <source>
        <dbReference type="ARBA" id="ARBA00012438"/>
    </source>
</evidence>
<keyword evidence="10" id="KW-0812">Transmembrane</keyword>
<dbReference type="InterPro" id="IPR036097">
    <property type="entry name" value="HisK_dim/P_sf"/>
</dbReference>
<feature type="transmembrane region" description="Helical" evidence="10">
    <location>
        <begin position="145"/>
        <end position="168"/>
    </location>
</feature>
<evidence type="ECO:0000256" key="10">
    <source>
        <dbReference type="SAM" id="Phobius"/>
    </source>
</evidence>
<keyword evidence="14" id="KW-1185">Reference proteome</keyword>
<protein>
    <recommendedName>
        <fullName evidence="3">histidine kinase</fullName>
        <ecNumber evidence="3">2.7.13.3</ecNumber>
    </recommendedName>
</protein>
<feature type="transmembrane region" description="Helical" evidence="10">
    <location>
        <begin position="18"/>
        <end position="41"/>
    </location>
</feature>
<dbReference type="PROSITE" id="PS50885">
    <property type="entry name" value="HAMP"/>
    <property type="match status" value="1"/>
</dbReference>
<keyword evidence="4" id="KW-1003">Cell membrane</keyword>
<gene>
    <name evidence="13" type="primary">rstB_1</name>
    <name evidence="13" type="ORF">LMG3441_00858</name>
</gene>
<comment type="subcellular location">
    <subcellularLocation>
        <location evidence="2">Cell membrane</location>
        <topology evidence="2">Multi-pass membrane protein</topology>
    </subcellularLocation>
</comment>
<dbReference type="AlphaFoldDB" id="A0A6S6ZGQ7"/>
<dbReference type="InterPro" id="IPR036890">
    <property type="entry name" value="HATPase_C_sf"/>
</dbReference>
<evidence type="ECO:0000256" key="4">
    <source>
        <dbReference type="ARBA" id="ARBA00022475"/>
    </source>
</evidence>
<evidence type="ECO:0000313" key="13">
    <source>
        <dbReference type="EMBL" id="CAB3666888.1"/>
    </source>
</evidence>
<dbReference type="GO" id="GO:0005524">
    <property type="term" value="F:ATP binding"/>
    <property type="evidence" value="ECO:0007669"/>
    <property type="project" value="UniProtKB-KW"/>
</dbReference>
<feature type="domain" description="HAMP" evidence="12">
    <location>
        <begin position="168"/>
        <end position="220"/>
    </location>
</feature>
<dbReference type="InterPro" id="IPR005467">
    <property type="entry name" value="His_kinase_dom"/>
</dbReference>
<name>A0A6S6ZGQ7_9BURK</name>
<reference evidence="13 14" key="1">
    <citation type="submission" date="2020-04" db="EMBL/GenBank/DDBJ databases">
        <authorList>
            <person name="De Canck E."/>
        </authorList>
    </citation>
    <scope>NUCLEOTIDE SEQUENCE [LARGE SCALE GENOMIC DNA]</scope>
    <source>
        <strain evidence="13 14">LMG 3441</strain>
    </source>
</reference>
<dbReference type="InterPro" id="IPR003660">
    <property type="entry name" value="HAMP_dom"/>
</dbReference>
<evidence type="ECO:0000256" key="8">
    <source>
        <dbReference type="ARBA" id="ARBA00022777"/>
    </source>
</evidence>
<dbReference type="EC" id="2.7.13.3" evidence="3"/>
<dbReference type="SUPFAM" id="SSF55874">
    <property type="entry name" value="ATPase domain of HSP90 chaperone/DNA topoisomerase II/histidine kinase"/>
    <property type="match status" value="1"/>
</dbReference>
<dbReference type="InterPro" id="IPR050980">
    <property type="entry name" value="2C_sensor_his_kinase"/>
</dbReference>
<dbReference type="SMART" id="SM00388">
    <property type="entry name" value="HisKA"/>
    <property type="match status" value="1"/>
</dbReference>
<dbReference type="CDD" id="cd00082">
    <property type="entry name" value="HisKA"/>
    <property type="match status" value="1"/>
</dbReference>
<keyword evidence="6 13" id="KW-0808">Transferase</keyword>
<dbReference type="CDD" id="cd06225">
    <property type="entry name" value="HAMP"/>
    <property type="match status" value="1"/>
</dbReference>
<feature type="domain" description="Histidine kinase" evidence="11">
    <location>
        <begin position="228"/>
        <end position="443"/>
    </location>
</feature>
<dbReference type="PANTHER" id="PTHR44936:SF10">
    <property type="entry name" value="SENSOR PROTEIN RSTB"/>
    <property type="match status" value="1"/>
</dbReference>
<keyword evidence="8" id="KW-0418">Kinase</keyword>
<keyword evidence="5" id="KW-0597">Phosphoprotein</keyword>
<dbReference type="Proteomes" id="UP000494269">
    <property type="component" value="Unassembled WGS sequence"/>
</dbReference>
<evidence type="ECO:0000259" key="11">
    <source>
        <dbReference type="PROSITE" id="PS50109"/>
    </source>
</evidence>
<comment type="catalytic activity">
    <reaction evidence="1">
        <text>ATP + protein L-histidine = ADP + protein N-phospho-L-histidine.</text>
        <dbReference type="EC" id="2.7.13.3"/>
    </reaction>
</comment>
<evidence type="ECO:0000256" key="2">
    <source>
        <dbReference type="ARBA" id="ARBA00004651"/>
    </source>
</evidence>